<proteinExistence type="predicted"/>
<organism evidence="2">
    <name type="scientific">Citrobacter farmeri</name>
    <dbReference type="NCBI Taxonomy" id="67824"/>
    <lineage>
        <taxon>Bacteria</taxon>
        <taxon>Pseudomonadati</taxon>
        <taxon>Pseudomonadota</taxon>
        <taxon>Gammaproteobacteria</taxon>
        <taxon>Enterobacterales</taxon>
        <taxon>Enterobacteriaceae</taxon>
        <taxon>Citrobacter</taxon>
    </lineage>
</organism>
<dbReference type="InterPro" id="IPR049458">
    <property type="entry name" value="EpsG-like"/>
</dbReference>
<feature type="transmembrane region" description="Helical" evidence="1">
    <location>
        <begin position="64"/>
        <end position="81"/>
    </location>
</feature>
<keyword evidence="1" id="KW-1133">Transmembrane helix</keyword>
<accession>A0A8H9P0W7</accession>
<reference evidence="2" key="2">
    <citation type="submission" date="2020-11" db="EMBL/GenBank/DDBJ databases">
        <authorList>
            <consortium name="NCBI Pathogen Detection Project"/>
        </authorList>
    </citation>
    <scope>NUCLEOTIDE SEQUENCE</scope>
    <source>
        <strain evidence="2">YDC697-2</strain>
    </source>
</reference>
<keyword evidence="1" id="KW-0812">Transmembrane</keyword>
<feature type="transmembrane region" description="Helical" evidence="1">
    <location>
        <begin position="28"/>
        <end position="44"/>
    </location>
</feature>
<feature type="transmembrane region" description="Helical" evidence="1">
    <location>
        <begin position="271"/>
        <end position="288"/>
    </location>
</feature>
<feature type="transmembrane region" description="Helical" evidence="1">
    <location>
        <begin position="319"/>
        <end position="338"/>
    </location>
</feature>
<dbReference type="RefSeq" id="WP_042318115.1">
    <property type="nucleotide sequence ID" value="NZ_CABMNX010000001.1"/>
</dbReference>
<feature type="transmembrane region" description="Helical" evidence="1">
    <location>
        <begin position="160"/>
        <end position="183"/>
    </location>
</feature>
<dbReference type="Proteomes" id="UP000864563">
    <property type="component" value="Unassembled WGS sequence"/>
</dbReference>
<evidence type="ECO:0000256" key="1">
    <source>
        <dbReference type="SAM" id="Phobius"/>
    </source>
</evidence>
<dbReference type="OrthoDB" id="7003806at2"/>
<feature type="transmembrane region" description="Helical" evidence="1">
    <location>
        <begin position="195"/>
        <end position="218"/>
    </location>
</feature>
<sequence length="379" mass="43988">MVIYNVMYIFLWGMAVLSYSKDVRINKIFSVQVLILLLFTALRFQTGYDWPVYQSYYNSPESSAISFEIGFVTLVYLFNFLGLNFNAFVFFVSVVQVILIAKVVKYFFPRQCVLILAIMFSLADFYLIPMFALMRQGLAVSIFLYGLMLYDKGCFTKAKILFVVSVLFHMSSIIIIASTYLIIKIKFSKKTLLAIFVLSLLAYLFAFDLIGYIISLILPYIGQKYEMYMQRDTYNASGFYRVAFSMVSVFACFLVYKYGSLNSLVLKNNNILKYALLAVIFPLLFYAYPTISTRYQYFYAIFMIGLGLTLLDYVKSNNLLIVILMMALLFYVPFYRFLTNPLSIVFVPYQNMITYDESNSTGTARTDELMSQLYQLWNK</sequence>
<keyword evidence="1" id="KW-0472">Membrane</keyword>
<protein>
    <submittedName>
        <fullName evidence="2">EpsG family protein</fullName>
    </submittedName>
</protein>
<feature type="transmembrane region" description="Helical" evidence="1">
    <location>
        <begin position="295"/>
        <end position="313"/>
    </location>
</feature>
<reference evidence="2" key="1">
    <citation type="journal article" date="2018" name="Genome Biol.">
        <title>SKESA: strategic k-mer extension for scrupulous assemblies.</title>
        <authorList>
            <person name="Souvorov A."/>
            <person name="Agarwala R."/>
            <person name="Lipman D.J."/>
        </authorList>
    </citation>
    <scope>NUCLEOTIDE SEQUENCE</scope>
    <source>
        <strain evidence="2">YDC697-2</strain>
    </source>
</reference>
<dbReference type="Pfam" id="PF14897">
    <property type="entry name" value="EpsG"/>
    <property type="match status" value="1"/>
</dbReference>
<dbReference type="AlphaFoldDB" id="A0A8H9P0W7"/>
<dbReference type="KEGG" id="cfar:CI104_16450"/>
<evidence type="ECO:0000313" key="2">
    <source>
        <dbReference type="EMBL" id="HAT1589171.1"/>
    </source>
</evidence>
<name>A0A8H9P0W7_9ENTR</name>
<dbReference type="GeneID" id="92972626"/>
<gene>
    <name evidence="2" type="ORF">I8Y00_005593</name>
</gene>
<feature type="transmembrane region" description="Helical" evidence="1">
    <location>
        <begin position="239"/>
        <end position="259"/>
    </location>
</feature>
<dbReference type="EMBL" id="DACSDU010000062">
    <property type="protein sequence ID" value="HAT1589171.1"/>
    <property type="molecule type" value="Genomic_DNA"/>
</dbReference>
<comment type="caution">
    <text evidence="2">The sequence shown here is derived from an EMBL/GenBank/DDBJ whole genome shotgun (WGS) entry which is preliminary data.</text>
</comment>